<accession>A0A218V7R2</accession>
<evidence type="ECO:0000313" key="1">
    <source>
        <dbReference type="EMBL" id="OWK62067.1"/>
    </source>
</evidence>
<dbReference type="AlphaFoldDB" id="A0A218V7R2"/>
<comment type="caution">
    <text evidence="1">The sequence shown here is derived from an EMBL/GenBank/DDBJ whole genome shotgun (WGS) entry which is preliminary data.</text>
</comment>
<dbReference type="EMBL" id="MUZQ01000031">
    <property type="protein sequence ID" value="OWK62067.1"/>
    <property type="molecule type" value="Genomic_DNA"/>
</dbReference>
<evidence type="ECO:0000313" key="2">
    <source>
        <dbReference type="Proteomes" id="UP000197619"/>
    </source>
</evidence>
<dbReference type="Proteomes" id="UP000197619">
    <property type="component" value="Unassembled WGS sequence"/>
</dbReference>
<gene>
    <name evidence="1" type="ORF">RLOC_00008058</name>
</gene>
<reference evidence="1 2" key="1">
    <citation type="submission" date="2017-05" db="EMBL/GenBank/DDBJ databases">
        <title>Genome of assembly of the Bengalese finch, Lonchura striata domestica.</title>
        <authorList>
            <person name="Colquitt B.M."/>
            <person name="Brainard M.S."/>
        </authorList>
    </citation>
    <scope>NUCLEOTIDE SEQUENCE [LARGE SCALE GENOMIC DNA]</scope>
    <source>
        <strain evidence="1">White83orange57</strain>
    </source>
</reference>
<proteinExistence type="predicted"/>
<sequence>MEGNASLQMCVDVDCHTLGHSVQRKGRNEATSVKISCIFYVTIKRRSLQQWGK</sequence>
<organism evidence="1 2">
    <name type="scientific">Lonchura striata</name>
    <name type="common">white-rumped munia</name>
    <dbReference type="NCBI Taxonomy" id="40157"/>
    <lineage>
        <taxon>Eukaryota</taxon>
        <taxon>Metazoa</taxon>
        <taxon>Chordata</taxon>
        <taxon>Craniata</taxon>
        <taxon>Vertebrata</taxon>
        <taxon>Euteleostomi</taxon>
        <taxon>Archelosauria</taxon>
        <taxon>Archosauria</taxon>
        <taxon>Dinosauria</taxon>
        <taxon>Saurischia</taxon>
        <taxon>Theropoda</taxon>
        <taxon>Coelurosauria</taxon>
        <taxon>Aves</taxon>
        <taxon>Neognathae</taxon>
        <taxon>Neoaves</taxon>
        <taxon>Telluraves</taxon>
        <taxon>Australaves</taxon>
        <taxon>Passeriformes</taxon>
        <taxon>Passeroidea</taxon>
        <taxon>Estrildidae</taxon>
        <taxon>Estrildinae</taxon>
        <taxon>Lonchura</taxon>
    </lineage>
</organism>
<keyword evidence="2" id="KW-1185">Reference proteome</keyword>
<protein>
    <submittedName>
        <fullName evidence="1">Uncharacterized protein</fullName>
    </submittedName>
</protein>
<name>A0A218V7R2_9PASE</name>